<keyword evidence="2" id="KW-1185">Reference proteome</keyword>
<proteinExistence type="predicted"/>
<dbReference type="Proteomes" id="UP001164250">
    <property type="component" value="Chromosome 15"/>
</dbReference>
<comment type="caution">
    <text evidence="1">The sequence shown here is derived from an EMBL/GenBank/DDBJ whole genome shotgun (WGS) entry which is preliminary data.</text>
</comment>
<organism evidence="1 2">
    <name type="scientific">Pistacia atlantica</name>
    <dbReference type="NCBI Taxonomy" id="434234"/>
    <lineage>
        <taxon>Eukaryota</taxon>
        <taxon>Viridiplantae</taxon>
        <taxon>Streptophyta</taxon>
        <taxon>Embryophyta</taxon>
        <taxon>Tracheophyta</taxon>
        <taxon>Spermatophyta</taxon>
        <taxon>Magnoliopsida</taxon>
        <taxon>eudicotyledons</taxon>
        <taxon>Gunneridae</taxon>
        <taxon>Pentapetalae</taxon>
        <taxon>rosids</taxon>
        <taxon>malvids</taxon>
        <taxon>Sapindales</taxon>
        <taxon>Anacardiaceae</taxon>
        <taxon>Pistacia</taxon>
    </lineage>
</organism>
<dbReference type="EMBL" id="CM047910">
    <property type="protein sequence ID" value="KAJ0075261.1"/>
    <property type="molecule type" value="Genomic_DNA"/>
</dbReference>
<gene>
    <name evidence="1" type="ORF">Patl1_34347</name>
</gene>
<evidence type="ECO:0000313" key="1">
    <source>
        <dbReference type="EMBL" id="KAJ0075261.1"/>
    </source>
</evidence>
<name>A0ACC0ZPX9_9ROSI</name>
<reference evidence="2" key="1">
    <citation type="journal article" date="2023" name="G3 (Bethesda)">
        <title>Genome assembly and association tests identify interacting loci associated with vigor, precocity, and sex in interspecific pistachio rootstocks.</title>
        <authorList>
            <person name="Palmer W."/>
            <person name="Jacygrad E."/>
            <person name="Sagayaradj S."/>
            <person name="Cavanaugh K."/>
            <person name="Han R."/>
            <person name="Bertier L."/>
            <person name="Beede B."/>
            <person name="Kafkas S."/>
            <person name="Golino D."/>
            <person name="Preece J."/>
            <person name="Michelmore R."/>
        </authorList>
    </citation>
    <scope>NUCLEOTIDE SEQUENCE [LARGE SCALE GENOMIC DNA]</scope>
</reference>
<sequence>MQKEKGMSIMFAPFKFTDEALELLEAITMAESSFMFVKQKKLQLMKQAHAHLWYDIRLFDCAPFTIQSLIYIGKLC</sequence>
<accession>A0ACC0ZPX9</accession>
<evidence type="ECO:0000313" key="2">
    <source>
        <dbReference type="Proteomes" id="UP001164250"/>
    </source>
</evidence>
<protein>
    <submittedName>
        <fullName evidence="1">Uncharacterized protein</fullName>
    </submittedName>
</protein>